<evidence type="ECO:0000313" key="3">
    <source>
        <dbReference type="Proteomes" id="UP000033870"/>
    </source>
</evidence>
<dbReference type="GO" id="GO:0004519">
    <property type="term" value="F:endonuclease activity"/>
    <property type="evidence" value="ECO:0007669"/>
    <property type="project" value="InterPro"/>
</dbReference>
<dbReference type="PROSITE" id="PS50819">
    <property type="entry name" value="INTEIN_ENDONUCLEASE"/>
    <property type="match status" value="1"/>
</dbReference>
<proteinExistence type="predicted"/>
<dbReference type="Proteomes" id="UP000033870">
    <property type="component" value="Unassembled WGS sequence"/>
</dbReference>
<dbReference type="SUPFAM" id="SSF55608">
    <property type="entry name" value="Homing endonucleases"/>
    <property type="match status" value="1"/>
</dbReference>
<dbReference type="InterPro" id="IPR004042">
    <property type="entry name" value="Intein_endonuc_central"/>
</dbReference>
<dbReference type="Gene3D" id="3.10.28.10">
    <property type="entry name" value="Homing endonucleases"/>
    <property type="match status" value="1"/>
</dbReference>
<dbReference type="EMBL" id="LCRX01000003">
    <property type="protein sequence ID" value="KKW42821.1"/>
    <property type="molecule type" value="Genomic_DNA"/>
</dbReference>
<dbReference type="AlphaFoldDB" id="A0A0G1YHW2"/>
<dbReference type="InterPro" id="IPR010982">
    <property type="entry name" value="Lambda_DNA-bd_dom_sf"/>
</dbReference>
<evidence type="ECO:0000259" key="1">
    <source>
        <dbReference type="PROSITE" id="PS50819"/>
    </source>
</evidence>
<comment type="caution">
    <text evidence="2">The sequence shown here is derived from an EMBL/GenBank/DDBJ whole genome shotgun (WGS) entry which is preliminary data.</text>
</comment>
<dbReference type="STRING" id="1619044.UY92_C0003G0027"/>
<organism evidence="2 3">
    <name type="scientific">Candidatus Magasanikbacteria bacterium GW2011_GWA2_56_11</name>
    <dbReference type="NCBI Taxonomy" id="1619044"/>
    <lineage>
        <taxon>Bacteria</taxon>
        <taxon>Candidatus Magasanikiibacteriota</taxon>
    </lineage>
</organism>
<accession>A0A0G1YHW2</accession>
<dbReference type="InterPro" id="IPR027434">
    <property type="entry name" value="Homing_endonucl"/>
</dbReference>
<dbReference type="SUPFAM" id="SSF47413">
    <property type="entry name" value="lambda repressor-like DNA-binding domains"/>
    <property type="match status" value="1"/>
</dbReference>
<feature type="domain" description="DOD-type homing endonuclease" evidence="1">
    <location>
        <begin position="142"/>
        <end position="288"/>
    </location>
</feature>
<reference evidence="2 3" key="1">
    <citation type="journal article" date="2015" name="Nature">
        <title>rRNA introns, odd ribosomes, and small enigmatic genomes across a large radiation of phyla.</title>
        <authorList>
            <person name="Brown C.T."/>
            <person name="Hug L.A."/>
            <person name="Thomas B.C."/>
            <person name="Sharon I."/>
            <person name="Castelle C.J."/>
            <person name="Singh A."/>
            <person name="Wilkins M.J."/>
            <person name="Williams K.H."/>
            <person name="Banfield J.F."/>
        </authorList>
    </citation>
    <scope>NUCLEOTIDE SEQUENCE [LARGE SCALE GENOMIC DNA]</scope>
</reference>
<dbReference type="GO" id="GO:0003677">
    <property type="term" value="F:DNA binding"/>
    <property type="evidence" value="ECO:0007669"/>
    <property type="project" value="InterPro"/>
</dbReference>
<protein>
    <submittedName>
        <fullName evidence="2">Type II/IV secretion system ATPase</fullName>
    </submittedName>
</protein>
<sequence length="340" mass="38773">MPRIKFVKIQPWDFFLKVKKASGLSFKEMAQLCATHRRTLSDWKRGRYLMPLSAYEALFKLGGNEEVISIIPDYSHASAAGKKGAARRYQIHGNPGTDEGRKRGGLAAVRKLTAIYPHAIITKFQRRRPIALPELSCNLAEMIGIILGDGHVSAYQTTVTLHSLDDRLYSGYVAKQFESLFQIKPAIYERQSTLVITVARVALSEYLHCQHGLSSNKVKTQVSVPSWIVRHDKFAQACVRGLIDTDGCFYVDRHQYLNKRYLNCALNFTNRSLPILKFVKDTLSSLDLHPTQKTPYSIFLRREREIERYFKEIGSNNPKHTDKFKKFIANKTHGGVPKRS</sequence>
<name>A0A0G1YHW2_9BACT</name>
<gene>
    <name evidence="2" type="ORF">UY92_C0003G0027</name>
</gene>
<evidence type="ECO:0000313" key="2">
    <source>
        <dbReference type="EMBL" id="KKW42821.1"/>
    </source>
</evidence>